<dbReference type="Pfam" id="PF13180">
    <property type="entry name" value="PDZ_2"/>
    <property type="match status" value="1"/>
</dbReference>
<evidence type="ECO:0000313" key="3">
    <source>
        <dbReference type="EMBL" id="MBB1255148.1"/>
    </source>
</evidence>
<name>A0A7W3ZNX3_9ACTN</name>
<comment type="caution">
    <text evidence="3">The sequence shown here is derived from an EMBL/GenBank/DDBJ whole genome shotgun (WGS) entry which is preliminary data.</text>
</comment>
<dbReference type="InterPro" id="IPR001478">
    <property type="entry name" value="PDZ"/>
</dbReference>
<dbReference type="SMART" id="SM00228">
    <property type="entry name" value="PDZ"/>
    <property type="match status" value="1"/>
</dbReference>
<feature type="region of interest" description="Disordered" evidence="1">
    <location>
        <begin position="1"/>
        <end position="42"/>
    </location>
</feature>
<feature type="non-terminal residue" evidence="3">
    <location>
        <position position="1"/>
    </location>
</feature>
<dbReference type="AlphaFoldDB" id="A0A7W3ZNX3"/>
<evidence type="ECO:0000259" key="2">
    <source>
        <dbReference type="PROSITE" id="PS50106"/>
    </source>
</evidence>
<dbReference type="RefSeq" id="WP_181354853.1">
    <property type="nucleotide sequence ID" value="NZ_JABJWZ010000172.1"/>
</dbReference>
<protein>
    <submittedName>
        <fullName evidence="3">PDZ domain-containing protein</fullName>
    </submittedName>
</protein>
<organism evidence="3 4">
    <name type="scientific">Streptomyces alkaliterrae</name>
    <dbReference type="NCBI Taxonomy" id="2213162"/>
    <lineage>
        <taxon>Bacteria</taxon>
        <taxon>Bacillati</taxon>
        <taxon>Actinomycetota</taxon>
        <taxon>Actinomycetes</taxon>
        <taxon>Kitasatosporales</taxon>
        <taxon>Streptomycetaceae</taxon>
        <taxon>Streptomyces</taxon>
    </lineage>
</organism>
<dbReference type="PROSITE" id="PS50106">
    <property type="entry name" value="PDZ"/>
    <property type="match status" value="1"/>
</dbReference>
<accession>A0A7W3ZNX3</accession>
<sequence>GSATHPVIGVSVDMTDRSEDGARVGGDDDRPGVVRGGPADKAGIRDGDLITAVDGARVRNGEELIVRIRSHRPGDKLELTVERNGKERKVTVTLGTAGRE</sequence>
<feature type="compositionally biased region" description="Basic and acidic residues" evidence="1">
    <location>
        <begin position="14"/>
        <end position="32"/>
    </location>
</feature>
<evidence type="ECO:0000256" key="1">
    <source>
        <dbReference type="SAM" id="MobiDB-lite"/>
    </source>
</evidence>
<evidence type="ECO:0000313" key="4">
    <source>
        <dbReference type="Proteomes" id="UP000525686"/>
    </source>
</evidence>
<feature type="domain" description="PDZ" evidence="2">
    <location>
        <begin position="9"/>
        <end position="85"/>
    </location>
</feature>
<dbReference type="Proteomes" id="UP000525686">
    <property type="component" value="Unassembled WGS sequence"/>
</dbReference>
<proteinExistence type="predicted"/>
<dbReference type="EMBL" id="JABJWZ010000172">
    <property type="protein sequence ID" value="MBB1255148.1"/>
    <property type="molecule type" value="Genomic_DNA"/>
</dbReference>
<gene>
    <name evidence="3" type="ORF">H3146_17580</name>
</gene>
<reference evidence="4" key="1">
    <citation type="submission" date="2020-05" db="EMBL/GenBank/DDBJ databases">
        <title>Classification of alakaliphilic streptomycetes isolated from an alkaline soil next to Lonar Crater, India and a proposal for the recognition of Streptomyces alkaliterrae sp. nov.</title>
        <authorList>
            <person name="Golinska P."/>
        </authorList>
    </citation>
    <scope>NUCLEOTIDE SEQUENCE [LARGE SCALE GENOMIC DNA]</scope>
    <source>
        <strain evidence="4">OF3</strain>
    </source>
</reference>
<dbReference type="Gene3D" id="2.30.42.10">
    <property type="match status" value="1"/>
</dbReference>
<dbReference type="InterPro" id="IPR036034">
    <property type="entry name" value="PDZ_sf"/>
</dbReference>
<dbReference type="SUPFAM" id="SSF50156">
    <property type="entry name" value="PDZ domain-like"/>
    <property type="match status" value="1"/>
</dbReference>